<feature type="compositionally biased region" description="Basic and acidic residues" evidence="1">
    <location>
        <begin position="1"/>
        <end position="12"/>
    </location>
</feature>
<evidence type="ECO:0000256" key="1">
    <source>
        <dbReference type="SAM" id="MobiDB-lite"/>
    </source>
</evidence>
<keyword evidence="2" id="KW-0614">Plasmid</keyword>
<accession>A0AAT9I0D0</accession>
<evidence type="ECO:0000313" key="2">
    <source>
        <dbReference type="EMBL" id="BFO23027.1"/>
    </source>
</evidence>
<reference evidence="2" key="1">
    <citation type="submission" date="2024-06" db="EMBL/GenBank/DDBJ databases">
        <authorList>
            <consortium name="consrtm"/>
            <person name="Uemura M."/>
            <person name="Terahara T."/>
        </authorList>
    </citation>
    <scope>NUCLEOTIDE SEQUENCE</scope>
    <source>
        <strain evidence="2">KM77-8</strain>
        <plasmid evidence="2">pKM77-8_1</plasmid>
    </source>
</reference>
<geneLocation type="plasmid" evidence="2">
    <name>pKM77-8_1</name>
</geneLocation>
<gene>
    <name evidence="2" type="ORF">SHKM778_94150</name>
</gene>
<name>A0AAT9I0D0_9ACTN</name>
<dbReference type="AlphaFoldDB" id="A0AAT9I0D0"/>
<proteinExistence type="predicted"/>
<feature type="region of interest" description="Disordered" evidence="1">
    <location>
        <begin position="45"/>
        <end position="85"/>
    </location>
</feature>
<feature type="region of interest" description="Disordered" evidence="1">
    <location>
        <begin position="1"/>
        <end position="32"/>
    </location>
</feature>
<organism evidence="2">
    <name type="scientific">Streptomyces haneummycinicus</name>
    <dbReference type="NCBI Taxonomy" id="3074435"/>
    <lineage>
        <taxon>Bacteria</taxon>
        <taxon>Bacillati</taxon>
        <taxon>Actinomycetota</taxon>
        <taxon>Actinomycetes</taxon>
        <taxon>Kitasatosporales</taxon>
        <taxon>Streptomycetaceae</taxon>
        <taxon>Streptomyces</taxon>
    </lineage>
</organism>
<reference evidence="2" key="2">
    <citation type="submission" date="2024-07" db="EMBL/GenBank/DDBJ databases">
        <title>Streptomyces haneummycinica sp. nov., a new antibiotic-producing actinobacterium isolated from marine sediment.</title>
        <authorList>
            <person name="Uemura M."/>
            <person name="Hamada M."/>
            <person name="Hirano S."/>
            <person name="Kobayashi K."/>
            <person name="Ohshiro T."/>
            <person name="Kobayashi T."/>
            <person name="Terahara T."/>
        </authorList>
    </citation>
    <scope>NUCLEOTIDE SEQUENCE</scope>
    <source>
        <strain evidence="2">KM77-8</strain>
        <plasmid evidence="2">pKM77-8_1</plasmid>
    </source>
</reference>
<dbReference type="EMBL" id="AP035769">
    <property type="protein sequence ID" value="BFO23027.1"/>
    <property type="molecule type" value="Genomic_DNA"/>
</dbReference>
<sequence>MTPEPKKGRAAQDDDGEEAGTDEAPAPAATMGGRFAAAVKNAGPVVAGTTKGGGLINNPGAARSSSPAPRTPRAGVCTWTTGSRT</sequence>
<protein>
    <submittedName>
        <fullName evidence="2">Uncharacterized protein</fullName>
    </submittedName>
</protein>